<reference evidence="2 3" key="1">
    <citation type="submission" date="2016-11" db="EMBL/GenBank/DDBJ databases">
        <title>Draft Genome Sequences of Nine Cyanobacterial Strains from Diverse Habitats.</title>
        <authorList>
            <person name="Zhu T."/>
            <person name="Hou S."/>
            <person name="Lu X."/>
            <person name="Hess W.R."/>
        </authorList>
    </citation>
    <scope>NUCLEOTIDE SEQUENCE [LARGE SCALE GENOMIC DNA]</scope>
    <source>
        <strain evidence="2 3">IAM M-71</strain>
    </source>
</reference>
<gene>
    <name evidence="2" type="ORF">NIES2119_31965</name>
</gene>
<dbReference type="SUPFAM" id="SSF47413">
    <property type="entry name" value="lambda repressor-like DNA-binding domains"/>
    <property type="match status" value="1"/>
</dbReference>
<evidence type="ECO:0000313" key="3">
    <source>
        <dbReference type="Proteomes" id="UP000185860"/>
    </source>
</evidence>
<dbReference type="CDD" id="cd00093">
    <property type="entry name" value="HTH_XRE"/>
    <property type="match status" value="1"/>
</dbReference>
<feature type="domain" description="HTH cro/C1-type" evidence="1">
    <location>
        <begin position="19"/>
        <end position="64"/>
    </location>
</feature>
<dbReference type="SMART" id="SM00530">
    <property type="entry name" value="HTH_XRE"/>
    <property type="match status" value="1"/>
</dbReference>
<dbReference type="RefSeq" id="WP_073597528.1">
    <property type="nucleotide sequence ID" value="NZ_MRCE01000081.1"/>
</dbReference>
<dbReference type="STRING" id="454136.NIES2119_31965"/>
<dbReference type="Pfam" id="PF01381">
    <property type="entry name" value="HTH_3"/>
    <property type="match status" value="1"/>
</dbReference>
<sequence>MSNKAERLTTLIQELRGSLSQGQFARKLGVSRPAVSMWESCQSWPEAENLQKLALLKGWNLEEIQAYLADGQLPSSDPVEQILSKVRTLPTEAVAQIAAVAVQTLVARTGSANGQSSNVA</sequence>
<dbReference type="PROSITE" id="PS50943">
    <property type="entry name" value="HTH_CROC1"/>
    <property type="match status" value="1"/>
</dbReference>
<dbReference type="Proteomes" id="UP000185860">
    <property type="component" value="Unassembled WGS sequence"/>
</dbReference>
<dbReference type="GO" id="GO:0003677">
    <property type="term" value="F:DNA binding"/>
    <property type="evidence" value="ECO:0007669"/>
    <property type="project" value="InterPro"/>
</dbReference>
<dbReference type="InterPro" id="IPR001387">
    <property type="entry name" value="Cro/C1-type_HTH"/>
</dbReference>
<accession>A0A1U7I1I3</accession>
<dbReference type="AlphaFoldDB" id="A0A1U7I1I3"/>
<name>A0A1U7I1I3_9CYAN</name>
<dbReference type="OrthoDB" id="465668at2"/>
<comment type="caution">
    <text evidence="2">The sequence shown here is derived from an EMBL/GenBank/DDBJ whole genome shotgun (WGS) entry which is preliminary data.</text>
</comment>
<proteinExistence type="predicted"/>
<dbReference type="InterPro" id="IPR010982">
    <property type="entry name" value="Lambda_DNA-bd_dom_sf"/>
</dbReference>
<protein>
    <recommendedName>
        <fullName evidence="1">HTH cro/C1-type domain-containing protein</fullName>
    </recommendedName>
</protein>
<evidence type="ECO:0000313" key="2">
    <source>
        <dbReference type="EMBL" id="OKH29782.1"/>
    </source>
</evidence>
<organism evidence="2 3">
    <name type="scientific">[Phormidium ambiguum] IAM M-71</name>
    <dbReference type="NCBI Taxonomy" id="454136"/>
    <lineage>
        <taxon>Bacteria</taxon>
        <taxon>Bacillati</taxon>
        <taxon>Cyanobacteriota</taxon>
        <taxon>Cyanophyceae</taxon>
        <taxon>Oscillatoriophycideae</taxon>
        <taxon>Aerosakkonematales</taxon>
        <taxon>Aerosakkonemataceae</taxon>
        <taxon>Floridanema</taxon>
    </lineage>
</organism>
<dbReference type="EMBL" id="MRCE01000081">
    <property type="protein sequence ID" value="OKH29782.1"/>
    <property type="molecule type" value="Genomic_DNA"/>
</dbReference>
<evidence type="ECO:0000259" key="1">
    <source>
        <dbReference type="PROSITE" id="PS50943"/>
    </source>
</evidence>
<dbReference type="Gene3D" id="1.10.260.40">
    <property type="entry name" value="lambda repressor-like DNA-binding domains"/>
    <property type="match status" value="1"/>
</dbReference>